<comment type="caution">
    <text evidence="1">The sequence shown here is derived from an EMBL/GenBank/DDBJ whole genome shotgun (WGS) entry which is preliminary data.</text>
</comment>
<gene>
    <name evidence="1" type="ORF">Adu01nite_45130</name>
</gene>
<name>A0ABQ3Z010_9ACTN</name>
<dbReference type="EMBL" id="BOML01000036">
    <property type="protein sequence ID" value="GIE03163.1"/>
    <property type="molecule type" value="Genomic_DNA"/>
</dbReference>
<reference evidence="1 2" key="1">
    <citation type="submission" date="2021-01" db="EMBL/GenBank/DDBJ databases">
        <title>Whole genome shotgun sequence of Actinoplanes durhamensis NBRC 14914.</title>
        <authorList>
            <person name="Komaki H."/>
            <person name="Tamura T."/>
        </authorList>
    </citation>
    <scope>NUCLEOTIDE SEQUENCE [LARGE SCALE GENOMIC DNA]</scope>
    <source>
        <strain evidence="1 2">NBRC 14914</strain>
    </source>
</reference>
<sequence>MRELRVPYAVSNMAAELPRNPKRERRVVSKVRGVSRWKMLETWDRDLPGLTAAQLTERLELARVRERSSMQPPRNPKARRDWRLRREAVEGEMQARGLTF</sequence>
<evidence type="ECO:0000313" key="1">
    <source>
        <dbReference type="EMBL" id="GIE03163.1"/>
    </source>
</evidence>
<keyword evidence="2" id="KW-1185">Reference proteome</keyword>
<organism evidence="1 2">
    <name type="scientific">Paractinoplanes durhamensis</name>
    <dbReference type="NCBI Taxonomy" id="113563"/>
    <lineage>
        <taxon>Bacteria</taxon>
        <taxon>Bacillati</taxon>
        <taxon>Actinomycetota</taxon>
        <taxon>Actinomycetes</taxon>
        <taxon>Micromonosporales</taxon>
        <taxon>Micromonosporaceae</taxon>
        <taxon>Paractinoplanes</taxon>
    </lineage>
</organism>
<dbReference type="Proteomes" id="UP000637628">
    <property type="component" value="Unassembled WGS sequence"/>
</dbReference>
<proteinExistence type="predicted"/>
<accession>A0ABQ3Z010</accession>
<evidence type="ECO:0000313" key="2">
    <source>
        <dbReference type="Proteomes" id="UP000637628"/>
    </source>
</evidence>
<protein>
    <submittedName>
        <fullName evidence="1">Uncharacterized protein</fullName>
    </submittedName>
</protein>